<feature type="binding site" evidence="3">
    <location>
        <position position="169"/>
    </location>
    <ligand>
        <name>Mg(2+)</name>
        <dbReference type="ChEBI" id="CHEBI:18420"/>
    </ligand>
</feature>
<evidence type="ECO:0000256" key="6">
    <source>
        <dbReference type="SAM" id="MobiDB-lite"/>
    </source>
</evidence>
<dbReference type="KEGG" id="cwo:Cwoe_1075"/>
<reference evidence="9" key="2">
    <citation type="submission" date="2010-01" db="EMBL/GenBank/DDBJ databases">
        <title>The complete genome of Conexibacter woesei DSM 14684.</title>
        <authorList>
            <consortium name="US DOE Joint Genome Institute (JGI-PGF)"/>
            <person name="Lucas S."/>
            <person name="Copeland A."/>
            <person name="Lapidus A."/>
            <person name="Glavina del Rio T."/>
            <person name="Dalin E."/>
            <person name="Tice H."/>
            <person name="Bruce D."/>
            <person name="Goodwin L."/>
            <person name="Pitluck S."/>
            <person name="Kyrpides N."/>
            <person name="Mavromatis K."/>
            <person name="Ivanova N."/>
            <person name="Mikhailova N."/>
            <person name="Chertkov O."/>
            <person name="Brettin T."/>
            <person name="Detter J.C."/>
            <person name="Han C."/>
            <person name="Larimer F."/>
            <person name="Land M."/>
            <person name="Hauser L."/>
            <person name="Markowitz V."/>
            <person name="Cheng J.-F."/>
            <person name="Hugenholtz P."/>
            <person name="Woyke T."/>
            <person name="Wu D."/>
            <person name="Pukall R."/>
            <person name="Steenblock K."/>
            <person name="Schneider S."/>
            <person name="Klenk H.-P."/>
            <person name="Eisen J.A."/>
        </authorList>
    </citation>
    <scope>NUCLEOTIDE SEQUENCE [LARGE SCALE GENOMIC DNA]</scope>
    <source>
        <strain evidence="9">DSM 14684 / CIP 108061 / JCM 11494 / NBRC 100937 / ID131577</strain>
    </source>
</reference>
<dbReference type="Pfam" id="PF01391">
    <property type="entry name" value="Collagen"/>
    <property type="match status" value="1"/>
</dbReference>
<evidence type="ECO:0000256" key="2">
    <source>
        <dbReference type="PIRSR" id="PIRSR601952-1"/>
    </source>
</evidence>
<feature type="binding site" evidence="3">
    <location>
        <position position="55"/>
    </location>
    <ligand>
        <name>Mg(2+)</name>
        <dbReference type="ChEBI" id="CHEBI:18420"/>
    </ligand>
</feature>
<feature type="chain" id="PRO_5038499277" evidence="7">
    <location>
        <begin position="21"/>
        <end position="635"/>
    </location>
</feature>
<feature type="binding site" evidence="3">
    <location>
        <position position="390"/>
    </location>
    <ligand>
        <name>Zn(2+)</name>
        <dbReference type="ChEBI" id="CHEBI:29105"/>
        <label>2</label>
    </ligand>
</feature>
<dbReference type="PANTHER" id="PTHR11596:SF5">
    <property type="entry name" value="ALKALINE PHOSPHATASE"/>
    <property type="match status" value="1"/>
</dbReference>
<dbReference type="InterPro" id="IPR017850">
    <property type="entry name" value="Alkaline_phosphatase_core_sf"/>
</dbReference>
<feature type="active site" description="Phosphoserine intermediate" evidence="2">
    <location>
        <position position="108"/>
    </location>
</feature>
<feature type="compositionally biased region" description="Low complexity" evidence="6">
    <location>
        <begin position="521"/>
        <end position="546"/>
    </location>
</feature>
<gene>
    <name evidence="8" type="ordered locus">Cwoe_1075</name>
</gene>
<feature type="binding site" evidence="3">
    <location>
        <position position="343"/>
    </location>
    <ligand>
        <name>Mg(2+)</name>
        <dbReference type="ChEBI" id="CHEBI:18420"/>
    </ligand>
</feature>
<evidence type="ECO:0000256" key="7">
    <source>
        <dbReference type="SAM" id="SignalP"/>
    </source>
</evidence>
<feature type="region of interest" description="Disordered" evidence="6">
    <location>
        <begin position="480"/>
        <end position="562"/>
    </location>
</feature>
<feature type="signal peptide" evidence="7">
    <location>
        <begin position="1"/>
        <end position="20"/>
    </location>
</feature>
<dbReference type="EMBL" id="CP001854">
    <property type="protein sequence ID" value="ADB49507.1"/>
    <property type="molecule type" value="Genomic_DNA"/>
</dbReference>
<evidence type="ECO:0000256" key="3">
    <source>
        <dbReference type="PIRSR" id="PIRSR601952-2"/>
    </source>
</evidence>
<keyword evidence="8" id="KW-0378">Hydrolase</keyword>
<dbReference type="HOGENOM" id="CLU_008539_0_1_11"/>
<evidence type="ECO:0000256" key="1">
    <source>
        <dbReference type="ARBA" id="ARBA00022553"/>
    </source>
</evidence>
<feature type="binding site" evidence="3">
    <location>
        <position position="167"/>
    </location>
    <ligand>
        <name>Mg(2+)</name>
        <dbReference type="ChEBI" id="CHEBI:18420"/>
    </ligand>
</feature>
<dbReference type="PRINTS" id="PR00113">
    <property type="entry name" value="ALKPHPHTASE"/>
</dbReference>
<feature type="binding site" evidence="3">
    <location>
        <position position="348"/>
    </location>
    <ligand>
        <name>Zn(2+)</name>
        <dbReference type="ChEBI" id="CHEBI:29105"/>
        <label>2</label>
    </ligand>
</feature>
<dbReference type="InterPro" id="IPR001952">
    <property type="entry name" value="Alkaline_phosphatase"/>
</dbReference>
<keyword evidence="9" id="KW-1185">Reference proteome</keyword>
<dbReference type="RefSeq" id="WP_012932559.1">
    <property type="nucleotide sequence ID" value="NC_013739.1"/>
</dbReference>
<evidence type="ECO:0000256" key="5">
    <source>
        <dbReference type="RuleBase" id="RU003946"/>
    </source>
</evidence>
<feature type="binding site" evidence="3">
    <location>
        <position position="55"/>
    </location>
    <ligand>
        <name>Zn(2+)</name>
        <dbReference type="ChEBI" id="CHEBI:29105"/>
        <label>2</label>
    </ligand>
</feature>
<dbReference type="Gene3D" id="3.40.720.10">
    <property type="entry name" value="Alkaline Phosphatase, subunit A"/>
    <property type="match status" value="1"/>
</dbReference>
<keyword evidence="4" id="KW-1015">Disulfide bond</keyword>
<dbReference type="eggNOG" id="COG1785">
    <property type="taxonomic scope" value="Bacteria"/>
</dbReference>
<feature type="compositionally biased region" description="Low complexity" evidence="6">
    <location>
        <begin position="480"/>
        <end position="506"/>
    </location>
</feature>
<feature type="disulfide bond" evidence="4">
    <location>
        <begin position="182"/>
        <end position="192"/>
    </location>
</feature>
<keyword evidence="3" id="KW-0479">Metal-binding</keyword>
<dbReference type="SUPFAM" id="SSF53649">
    <property type="entry name" value="Alkaline phosphatase-like"/>
    <property type="match status" value="1"/>
</dbReference>
<accession>D3FCN4</accession>
<dbReference type="GO" id="GO:0004035">
    <property type="term" value="F:alkaline phosphatase activity"/>
    <property type="evidence" value="ECO:0007669"/>
    <property type="project" value="UniProtKB-EC"/>
</dbReference>
<dbReference type="AlphaFoldDB" id="D3FCN4"/>
<keyword evidence="3" id="KW-0862">Zinc</keyword>
<reference evidence="8 9" key="1">
    <citation type="journal article" date="2010" name="Stand. Genomic Sci.">
        <title>Complete genome sequence of Conexibacter woesei type strain (ID131577).</title>
        <authorList>
            <person name="Pukall R."/>
            <person name="Lapidus A."/>
            <person name="Glavina Del Rio T."/>
            <person name="Copeland A."/>
            <person name="Tice H."/>
            <person name="Cheng J.-F."/>
            <person name="Lucas S."/>
            <person name="Chen F."/>
            <person name="Nolan M."/>
            <person name="Bruce D."/>
            <person name="Goodwin L."/>
            <person name="Pitluck S."/>
            <person name="Mavromatis K."/>
            <person name="Ivanova N."/>
            <person name="Ovchinnikova G."/>
            <person name="Pati A."/>
            <person name="Chen A."/>
            <person name="Palaniappan K."/>
            <person name="Land M."/>
            <person name="Hauser L."/>
            <person name="Chang Y.-J."/>
            <person name="Jeffries C.D."/>
            <person name="Chain P."/>
            <person name="Meincke L."/>
            <person name="Sims D."/>
            <person name="Brettin T."/>
            <person name="Detter J.C."/>
            <person name="Rohde M."/>
            <person name="Goeker M."/>
            <person name="Bristow J."/>
            <person name="Eisen J.A."/>
            <person name="Markowitz V."/>
            <person name="Kyrpides N.C."/>
            <person name="Klenk H.-P."/>
            <person name="Hugenholtz P."/>
        </authorList>
    </citation>
    <scope>NUCLEOTIDE SEQUENCE [LARGE SCALE GENOMIC DNA]</scope>
    <source>
        <strain evidence="9">DSM 14684 / CIP 108061 / JCM 11494 / NBRC 100937 / ID131577</strain>
    </source>
</reference>
<dbReference type="CDD" id="cd16012">
    <property type="entry name" value="ALP"/>
    <property type="match status" value="1"/>
</dbReference>
<keyword evidence="7" id="KW-0732">Signal</keyword>
<keyword evidence="3" id="KW-0460">Magnesium</keyword>
<feature type="binding site" evidence="3">
    <location>
        <position position="391"/>
    </location>
    <ligand>
        <name>Zn(2+)</name>
        <dbReference type="ChEBI" id="CHEBI:29105"/>
        <label>2</label>
    </ligand>
</feature>
<feature type="region of interest" description="Disordered" evidence="6">
    <location>
        <begin position="165"/>
        <end position="184"/>
    </location>
</feature>
<dbReference type="GO" id="GO:0046872">
    <property type="term" value="F:metal ion binding"/>
    <property type="evidence" value="ECO:0007669"/>
    <property type="project" value="UniProtKB-KW"/>
</dbReference>
<feature type="binding site" evidence="3">
    <location>
        <position position="442"/>
    </location>
    <ligand>
        <name>Zn(2+)</name>
        <dbReference type="ChEBI" id="CHEBI:29105"/>
        <label>2</label>
    </ligand>
</feature>
<name>D3FCN4_CONWI</name>
<dbReference type="Pfam" id="PF00245">
    <property type="entry name" value="Alk_phosphatase"/>
    <property type="match status" value="1"/>
</dbReference>
<dbReference type="SMART" id="SM00098">
    <property type="entry name" value="alkPPc"/>
    <property type="match status" value="1"/>
</dbReference>
<dbReference type="EC" id="3.1.3.1" evidence="8"/>
<feature type="compositionally biased region" description="Polar residues" evidence="6">
    <location>
        <begin position="110"/>
        <end position="138"/>
    </location>
</feature>
<feature type="binding site" evidence="3">
    <location>
        <position position="352"/>
    </location>
    <ligand>
        <name>Zn(2+)</name>
        <dbReference type="ChEBI" id="CHEBI:29105"/>
        <label>2</label>
    </ligand>
</feature>
<comment type="similarity">
    <text evidence="5">Belongs to the alkaline phosphatase family.</text>
</comment>
<evidence type="ECO:0000313" key="9">
    <source>
        <dbReference type="Proteomes" id="UP000008229"/>
    </source>
</evidence>
<dbReference type="Proteomes" id="UP000008229">
    <property type="component" value="Chromosome"/>
</dbReference>
<comment type="cofactor">
    <cofactor evidence="3">
        <name>Zn(2+)</name>
        <dbReference type="ChEBI" id="CHEBI:29105"/>
    </cofactor>
    <text evidence="3">Binds 2 Zn(2+) ions.</text>
</comment>
<keyword evidence="1" id="KW-0597">Phosphoprotein</keyword>
<evidence type="ECO:0000256" key="4">
    <source>
        <dbReference type="PIRSR" id="PIRSR601952-3"/>
    </source>
</evidence>
<feature type="region of interest" description="Disordered" evidence="6">
    <location>
        <begin position="99"/>
        <end position="140"/>
    </location>
</feature>
<protein>
    <submittedName>
        <fullName evidence="8">Alkaline phosphatase</fullName>
        <ecNumber evidence="8">3.1.3.1</ecNumber>
    </submittedName>
</protein>
<comment type="cofactor">
    <cofactor evidence="3">
        <name>Mg(2+)</name>
        <dbReference type="ChEBI" id="CHEBI:18420"/>
    </cofactor>
    <text evidence="3">Binds 1 Mg(2+) ion.</text>
</comment>
<proteinExistence type="inferred from homology"/>
<evidence type="ECO:0000313" key="8">
    <source>
        <dbReference type="EMBL" id="ADB49507.1"/>
    </source>
</evidence>
<dbReference type="OrthoDB" id="9794455at2"/>
<dbReference type="InterPro" id="IPR008160">
    <property type="entry name" value="Collagen"/>
</dbReference>
<dbReference type="STRING" id="469383.Cwoe_1075"/>
<dbReference type="PANTHER" id="PTHR11596">
    <property type="entry name" value="ALKALINE PHOSPHATASE"/>
    <property type="match status" value="1"/>
</dbReference>
<organism evidence="8 9">
    <name type="scientific">Conexibacter woesei (strain DSM 14684 / CCUG 47730 / CIP 108061 / JCM 11494 / NBRC 100937 / ID131577)</name>
    <dbReference type="NCBI Taxonomy" id="469383"/>
    <lineage>
        <taxon>Bacteria</taxon>
        <taxon>Bacillati</taxon>
        <taxon>Actinomycetota</taxon>
        <taxon>Thermoleophilia</taxon>
        <taxon>Solirubrobacterales</taxon>
        <taxon>Conexibacteraceae</taxon>
        <taxon>Conexibacter</taxon>
    </lineage>
</organism>
<sequence precursor="true">MNRRALSAIALMGVTGAMVAGGVAIGAGGDDDRSASLAAKIDPSKPRNVILLIGDGMGDSEVTIGRYYGKGAAGRLNMDALPFRGSSLHYVLRPGPGPSYQPNYAGDSAPTATAWSTGKRTQDGRLSQGPSTADNVPGSNAGYRTFMEIARDLGKATGNVSTAEITDATPAGPSSHISQRACQGPRDARSICPAEAKPNGLGSIAEQQVDEGFDLYLGGGRNRYLQRVDEASNPTVVDYAAARGYRYVTDAAGLAGVRSLAPGEKLLGLFTGSNMTTEFRPLYARTDAFYARGGVDPNVNGGSDATRCQETNRPAGEPSLAAMTQKAIDLLKDDDRGFVLQVEGASIDKRDHAADLCGQIGELLALDEAVGVAQEFQRNNPDTLIVVTADHSHTSQIISASSRPATSAAYATVQTVDGAPMRVAYGTADTGDGPAAGGSQAHTGAQVPVWASGPQAANIQGTIDQTDIFHVLNGMTPSRVAGPGVAGPAGAPGAPGVAGTNGSNGTDGRDGRDGGVGATGAAGSNGAPGSNGANGAPGVSGAPGANGKDGAAGPQGPAGRDAKVTCRLAGSKTVRCSVAYASARSKSAQLRHGGRTIARGTVSSKGRVTLRARMRLTKGSYTLIAGGRSAKLSLR</sequence>